<proteinExistence type="predicted"/>
<dbReference type="EMBL" id="CYRX01000011">
    <property type="protein sequence ID" value="CUH59874.1"/>
    <property type="molecule type" value="Genomic_DNA"/>
</dbReference>
<comment type="cofactor">
    <cofactor evidence="1">
        <name>a divalent metal cation</name>
        <dbReference type="ChEBI" id="CHEBI:60240"/>
    </cofactor>
</comment>
<dbReference type="InterPro" id="IPR036704">
    <property type="entry name" value="RraA/RraA-like_sf"/>
</dbReference>
<dbReference type="RefSeq" id="WP_058122970.1">
    <property type="nucleotide sequence ID" value="NZ_CYRX01000011.1"/>
</dbReference>
<gene>
    <name evidence="6" type="primary">proA_2</name>
    <name evidence="6" type="ORF">THS5294_01163</name>
</gene>
<dbReference type="Proteomes" id="UP000051298">
    <property type="component" value="Unassembled WGS sequence"/>
</dbReference>
<dbReference type="PANTHER" id="PTHR33254">
    <property type="entry name" value="4-HYDROXY-4-METHYL-2-OXOGLUTARATE ALDOLASE 3-RELATED"/>
    <property type="match status" value="1"/>
</dbReference>
<reference evidence="6 7" key="1">
    <citation type="submission" date="2015-09" db="EMBL/GenBank/DDBJ databases">
        <authorList>
            <consortium name="Swine Surveillance"/>
        </authorList>
    </citation>
    <scope>NUCLEOTIDE SEQUENCE [LARGE SCALE GENOMIC DNA]</scope>
    <source>
        <strain evidence="6 7">CECT 5294</strain>
    </source>
</reference>
<dbReference type="PANTHER" id="PTHR33254:SF4">
    <property type="entry name" value="4-HYDROXY-4-METHYL-2-OXOGLUTARATE ALDOLASE 3-RELATED"/>
    <property type="match status" value="1"/>
</dbReference>
<dbReference type="Pfam" id="PF03737">
    <property type="entry name" value="RraA-like"/>
    <property type="match status" value="1"/>
</dbReference>
<keyword evidence="5" id="KW-0479">Metal-binding</keyword>
<organism evidence="6 7">
    <name type="scientific">Thalassobacter stenotrophicus</name>
    <dbReference type="NCBI Taxonomy" id="266809"/>
    <lineage>
        <taxon>Bacteria</taxon>
        <taxon>Pseudomonadati</taxon>
        <taxon>Pseudomonadota</taxon>
        <taxon>Alphaproteobacteria</taxon>
        <taxon>Rhodobacterales</taxon>
        <taxon>Roseobacteraceae</taxon>
        <taxon>Thalassobacter</taxon>
    </lineage>
</organism>
<evidence type="ECO:0000256" key="3">
    <source>
        <dbReference type="ARBA" id="ARBA00029596"/>
    </source>
</evidence>
<evidence type="ECO:0000256" key="2">
    <source>
        <dbReference type="ARBA" id="ARBA00016549"/>
    </source>
</evidence>
<dbReference type="InterPro" id="IPR005493">
    <property type="entry name" value="RraA/RraA-like"/>
</dbReference>
<protein>
    <recommendedName>
        <fullName evidence="2">Putative 4-hydroxy-4-methyl-2-oxoglutarate aldolase</fullName>
    </recommendedName>
    <alternativeName>
        <fullName evidence="3">Regulator of ribonuclease activity homolog</fullName>
    </alternativeName>
    <alternativeName>
        <fullName evidence="4">RraA-like protein</fullName>
    </alternativeName>
</protein>
<name>A0A0N7LT70_9RHOB</name>
<accession>A0A0N7LT70</accession>
<keyword evidence="5" id="KW-0460">Magnesium</keyword>
<feature type="binding site" evidence="5">
    <location>
        <position position="126"/>
    </location>
    <ligand>
        <name>substrate</name>
    </ligand>
</feature>
<dbReference type="SUPFAM" id="SSF89562">
    <property type="entry name" value="RraA-like"/>
    <property type="match status" value="1"/>
</dbReference>
<evidence type="ECO:0000313" key="7">
    <source>
        <dbReference type="Proteomes" id="UP000051298"/>
    </source>
</evidence>
<dbReference type="GO" id="GO:0016829">
    <property type="term" value="F:lyase activity"/>
    <property type="evidence" value="ECO:0007669"/>
    <property type="project" value="UniProtKB-KW"/>
</dbReference>
<feature type="binding site" evidence="5">
    <location>
        <position position="127"/>
    </location>
    <ligand>
        <name>Mg(2+)</name>
        <dbReference type="ChEBI" id="CHEBI:18420"/>
    </ligand>
</feature>
<evidence type="ECO:0000256" key="5">
    <source>
        <dbReference type="PIRSR" id="PIRSR605493-1"/>
    </source>
</evidence>
<dbReference type="AlphaFoldDB" id="A0A0N7LT70"/>
<dbReference type="Gene3D" id="3.50.30.40">
    <property type="entry name" value="Ribonuclease E inhibitor RraA/RraA-like"/>
    <property type="match status" value="1"/>
</dbReference>
<evidence type="ECO:0000256" key="4">
    <source>
        <dbReference type="ARBA" id="ARBA00030169"/>
    </source>
</evidence>
<evidence type="ECO:0000313" key="6">
    <source>
        <dbReference type="EMBL" id="CUH59874.1"/>
    </source>
</evidence>
<sequence>MIEEPATLQIRAKIKRPTQAQIDAFKNIPTGFLCDAMEGQGALCTSIQPVCTDGGLPLHAHGPALVADNGPAEILATMGALHIAQEGDIVVAAAHGHTDCAAAGDRFCGMMKNKGVAGFVTDGQMRDYSGIVAAGLPAWCAGLSPNSPYSNGPGKVGFGAVVGGRHIETGDIVVADRDGVVVVPFAMIDAVIAQLAAIQELEDTLDAKVQDGFCEMTKVQAMLKDGTAKLVS</sequence>
<dbReference type="eggNOG" id="COG0684">
    <property type="taxonomic scope" value="Bacteria"/>
</dbReference>
<comment type="cofactor">
    <cofactor evidence="5">
        <name>Mg(2+)</name>
        <dbReference type="ChEBI" id="CHEBI:18420"/>
    </cofactor>
</comment>
<dbReference type="GO" id="GO:0046872">
    <property type="term" value="F:metal ion binding"/>
    <property type="evidence" value="ECO:0007669"/>
    <property type="project" value="UniProtKB-KW"/>
</dbReference>
<evidence type="ECO:0000256" key="1">
    <source>
        <dbReference type="ARBA" id="ARBA00001968"/>
    </source>
</evidence>
<keyword evidence="6" id="KW-0456">Lyase</keyword>
<dbReference type="CDD" id="cd16841">
    <property type="entry name" value="RraA_family"/>
    <property type="match status" value="1"/>
</dbReference>
<dbReference type="STRING" id="266809.PM03_09335"/>